<protein>
    <submittedName>
        <fullName evidence="1">Uncharacterized protein</fullName>
    </submittedName>
</protein>
<reference evidence="1 2" key="1">
    <citation type="submission" date="2019-12" db="EMBL/GenBank/DDBJ databases">
        <title>Rhizobium genotypes associated with high levels of biological nitrogen fixation by grain legumes in a temperate-maritime cropping system.</title>
        <authorList>
            <person name="Maluk M."/>
            <person name="Francesc Ferrando Molina F."/>
            <person name="Lopez Del Egido L."/>
            <person name="Lafos M."/>
            <person name="Langarica-Fuentes A."/>
            <person name="Gebre Yohannes G."/>
            <person name="Young M.W."/>
            <person name="Martin P."/>
            <person name="Gantlett R."/>
            <person name="Kenicer G."/>
            <person name="Hawes C."/>
            <person name="Begg G.S."/>
            <person name="Quilliam R.S."/>
            <person name="Squire G.R."/>
            <person name="Poole P.S."/>
            <person name="Young P.W."/>
            <person name="Iannetta P.M."/>
            <person name="James E.K."/>
        </authorList>
    </citation>
    <scope>NUCLEOTIDE SEQUENCE [LARGE SCALE GENOMIC DNA]</scope>
    <source>
        <strain evidence="1 2">JHI54</strain>
    </source>
</reference>
<gene>
    <name evidence="1" type="ORF">GR257_09315</name>
</gene>
<dbReference type="RefSeq" id="WP_164046585.1">
    <property type="nucleotide sequence ID" value="NZ_WUFV01000004.1"/>
</dbReference>
<comment type="caution">
    <text evidence="1">The sequence shown here is derived from an EMBL/GenBank/DDBJ whole genome shotgun (WGS) entry which is preliminary data.</text>
</comment>
<sequence length="143" mass="15440">MNFAIDLSQLSLEENSMSKMMIIGVKGEEGLWLVDFDAGTVTAMAGKREDYVMSATGPAPTDNDALDFAEYFETKDEAFSGHVWRTPAVDLAVGFEPKEAAFSGHVYRTPAVDLAVGFEPKEAAFSGHVYRTPAGDVPATKVN</sequence>
<name>A0A7K3VDX9_RHILE</name>
<proteinExistence type="predicted"/>
<dbReference type="Proteomes" id="UP000471705">
    <property type="component" value="Unassembled WGS sequence"/>
</dbReference>
<dbReference type="EMBL" id="WUFV01000004">
    <property type="protein sequence ID" value="NEK15054.1"/>
    <property type="molecule type" value="Genomic_DNA"/>
</dbReference>
<accession>A0A7K3VDX9</accession>
<dbReference type="AlphaFoldDB" id="A0A7K3VDX9"/>
<evidence type="ECO:0000313" key="1">
    <source>
        <dbReference type="EMBL" id="NEK15054.1"/>
    </source>
</evidence>
<organism evidence="1 2">
    <name type="scientific">Rhizobium leguminosarum</name>
    <dbReference type="NCBI Taxonomy" id="384"/>
    <lineage>
        <taxon>Bacteria</taxon>
        <taxon>Pseudomonadati</taxon>
        <taxon>Pseudomonadota</taxon>
        <taxon>Alphaproteobacteria</taxon>
        <taxon>Hyphomicrobiales</taxon>
        <taxon>Rhizobiaceae</taxon>
        <taxon>Rhizobium/Agrobacterium group</taxon>
        <taxon>Rhizobium</taxon>
    </lineage>
</organism>
<evidence type="ECO:0000313" key="2">
    <source>
        <dbReference type="Proteomes" id="UP000471705"/>
    </source>
</evidence>